<evidence type="ECO:0000256" key="1">
    <source>
        <dbReference type="ARBA" id="ARBA00038048"/>
    </source>
</evidence>
<dbReference type="OrthoDB" id="10268090at2759"/>
<sequence>MGATGVTGKQVTRYLTQSHPTLKIAIAGRNPTKLSSVVSTHGRPSLPTLVVDSFDIPSLKSMVSKTKVVIALSGPYTKYGYPLATVCAQQGVHYVDLSGEFFYQRRVIDGLEDIASSTGSKIVVAGGYDSTPFDLAAHIAVKSLPDSTNGDEDIRVVSIVDEMHGYLSGGTLASMIAGVSEAITETLSGKGSNYANDPYILTPYIQDCEKVDVDPTGWGNFLRYDRDVAKWGIQHFMAYVNSRIVRRSMNMMGVTRVSYSEGLSVYSMVDAAVWAVPWWFKGGFKVLPSPGEGPSEEFMKEGGFKVTTIARRGEDTVKVNVVGKGDPGYGHTSKVISEIAVCLTDGQCHNDVFPEGVGGVFTPSTACGEGLRKGLEGVLDFKVEMGEGGGKGGEEL</sequence>
<accession>A0A9W7G0E5</accession>
<dbReference type="Pfam" id="PF03435">
    <property type="entry name" value="Sacchrp_dh_NADP"/>
    <property type="match status" value="1"/>
</dbReference>
<evidence type="ECO:0000259" key="2">
    <source>
        <dbReference type="Pfam" id="PF03435"/>
    </source>
</evidence>
<reference evidence="4" key="1">
    <citation type="journal article" date="2023" name="Commun. Biol.">
        <title>Genome analysis of Parmales, the sister group of diatoms, reveals the evolutionary specialization of diatoms from phago-mixotrophs to photoautotrophs.</title>
        <authorList>
            <person name="Ban H."/>
            <person name="Sato S."/>
            <person name="Yoshikawa S."/>
            <person name="Yamada K."/>
            <person name="Nakamura Y."/>
            <person name="Ichinomiya M."/>
            <person name="Sato N."/>
            <person name="Blanc-Mathieu R."/>
            <person name="Endo H."/>
            <person name="Kuwata A."/>
            <person name="Ogata H."/>
        </authorList>
    </citation>
    <scope>NUCLEOTIDE SEQUENCE [LARGE SCALE GENOMIC DNA]</scope>
</reference>
<dbReference type="Gene3D" id="3.40.50.720">
    <property type="entry name" value="NAD(P)-binding Rossmann-like Domain"/>
    <property type="match status" value="1"/>
</dbReference>
<dbReference type="PANTHER" id="PTHR12286:SF5">
    <property type="entry name" value="SACCHAROPINE DEHYDROGENASE-LIKE OXIDOREDUCTASE"/>
    <property type="match status" value="1"/>
</dbReference>
<proteinExistence type="inferred from homology"/>
<dbReference type="InterPro" id="IPR051276">
    <property type="entry name" value="Saccharopine_DH-like_oxidrdct"/>
</dbReference>
<dbReference type="Proteomes" id="UP001165065">
    <property type="component" value="Unassembled WGS sequence"/>
</dbReference>
<dbReference type="EMBL" id="BRYA01000647">
    <property type="protein sequence ID" value="GMI27714.1"/>
    <property type="molecule type" value="Genomic_DNA"/>
</dbReference>
<dbReference type="GO" id="GO:0005811">
    <property type="term" value="C:lipid droplet"/>
    <property type="evidence" value="ECO:0007669"/>
    <property type="project" value="TreeGrafter"/>
</dbReference>
<name>A0A9W7G0E5_9STRA</name>
<dbReference type="InterPro" id="IPR005097">
    <property type="entry name" value="Sacchrp_dh_NADP-bd"/>
</dbReference>
<organism evidence="3 4">
    <name type="scientific">Triparma columacea</name>
    <dbReference type="NCBI Taxonomy" id="722753"/>
    <lineage>
        <taxon>Eukaryota</taxon>
        <taxon>Sar</taxon>
        <taxon>Stramenopiles</taxon>
        <taxon>Ochrophyta</taxon>
        <taxon>Bolidophyceae</taxon>
        <taxon>Parmales</taxon>
        <taxon>Triparmaceae</taxon>
        <taxon>Triparma</taxon>
    </lineage>
</organism>
<protein>
    <recommendedName>
        <fullName evidence="2">Saccharopine dehydrogenase NADP binding domain-containing protein</fullName>
    </recommendedName>
</protein>
<evidence type="ECO:0000313" key="3">
    <source>
        <dbReference type="EMBL" id="GMI27714.1"/>
    </source>
</evidence>
<dbReference type="PANTHER" id="PTHR12286">
    <property type="entry name" value="SACCHAROPINE DEHYDROGENASE-LIKE OXIDOREDUCTASE"/>
    <property type="match status" value="1"/>
</dbReference>
<comment type="caution">
    <text evidence="3">The sequence shown here is derived from an EMBL/GenBank/DDBJ whole genome shotgun (WGS) entry which is preliminary data.</text>
</comment>
<evidence type="ECO:0000313" key="4">
    <source>
        <dbReference type="Proteomes" id="UP001165065"/>
    </source>
</evidence>
<dbReference type="GO" id="GO:0005886">
    <property type="term" value="C:plasma membrane"/>
    <property type="evidence" value="ECO:0007669"/>
    <property type="project" value="TreeGrafter"/>
</dbReference>
<comment type="similarity">
    <text evidence="1">Belongs to the saccharopine dehydrogenase family.</text>
</comment>
<dbReference type="GO" id="GO:0005739">
    <property type="term" value="C:mitochondrion"/>
    <property type="evidence" value="ECO:0007669"/>
    <property type="project" value="TreeGrafter"/>
</dbReference>
<dbReference type="GO" id="GO:0009247">
    <property type="term" value="P:glycolipid biosynthetic process"/>
    <property type="evidence" value="ECO:0007669"/>
    <property type="project" value="TreeGrafter"/>
</dbReference>
<dbReference type="SUPFAM" id="SSF51735">
    <property type="entry name" value="NAD(P)-binding Rossmann-fold domains"/>
    <property type="match status" value="1"/>
</dbReference>
<dbReference type="InterPro" id="IPR036291">
    <property type="entry name" value="NAD(P)-bd_dom_sf"/>
</dbReference>
<dbReference type="AlphaFoldDB" id="A0A9W7G0E5"/>
<feature type="domain" description="Saccharopine dehydrogenase NADP binding" evidence="2">
    <location>
        <begin position="2"/>
        <end position="98"/>
    </location>
</feature>
<gene>
    <name evidence="3" type="ORF">TrCOL_g7031</name>
</gene>
<keyword evidence="4" id="KW-1185">Reference proteome</keyword>